<dbReference type="AlphaFoldDB" id="A0A6J4SUL4"/>
<feature type="compositionally biased region" description="Basic residues" evidence="1">
    <location>
        <begin position="1"/>
        <end position="22"/>
    </location>
</feature>
<gene>
    <name evidence="2" type="ORF">AVDCRST_MAG39-1583</name>
</gene>
<reference evidence="2" key="1">
    <citation type="submission" date="2020-02" db="EMBL/GenBank/DDBJ databases">
        <authorList>
            <person name="Meier V. D."/>
        </authorList>
    </citation>
    <scope>NUCLEOTIDE SEQUENCE</scope>
    <source>
        <strain evidence="2">AVDCRST_MAG39</strain>
    </source>
</reference>
<evidence type="ECO:0000313" key="2">
    <source>
        <dbReference type="EMBL" id="CAA9505589.1"/>
    </source>
</evidence>
<sequence length="103" mass="11794">EFPARRQRRHHRRSGAGRRGARRGSGGAGRCQAARRRYPGLGRAREARARFLRRRLRRAHLPAWRSRAAAIIYIQYEPDEVAEVAERVMAVLDAGLREAHMAV</sequence>
<organism evidence="2">
    <name type="scientific">uncultured Sphingomonadaceae bacterium</name>
    <dbReference type="NCBI Taxonomy" id="169976"/>
    <lineage>
        <taxon>Bacteria</taxon>
        <taxon>Pseudomonadati</taxon>
        <taxon>Pseudomonadota</taxon>
        <taxon>Alphaproteobacteria</taxon>
        <taxon>Sphingomonadales</taxon>
        <taxon>Sphingomonadaceae</taxon>
        <taxon>environmental samples</taxon>
    </lineage>
</organism>
<feature type="non-terminal residue" evidence="2">
    <location>
        <position position="1"/>
    </location>
</feature>
<name>A0A6J4SUL4_9SPHN</name>
<protein>
    <submittedName>
        <fullName evidence="2">Uncharacterized protein</fullName>
    </submittedName>
</protein>
<dbReference type="EMBL" id="CADCVW010000068">
    <property type="protein sequence ID" value="CAA9505589.1"/>
    <property type="molecule type" value="Genomic_DNA"/>
</dbReference>
<feature type="non-terminal residue" evidence="2">
    <location>
        <position position="103"/>
    </location>
</feature>
<proteinExistence type="predicted"/>
<evidence type="ECO:0000256" key="1">
    <source>
        <dbReference type="SAM" id="MobiDB-lite"/>
    </source>
</evidence>
<feature type="region of interest" description="Disordered" evidence="1">
    <location>
        <begin position="1"/>
        <end position="39"/>
    </location>
</feature>
<accession>A0A6J4SUL4</accession>